<feature type="domain" description="ABC transporter" evidence="8">
    <location>
        <begin position="346"/>
        <end position="580"/>
    </location>
</feature>
<evidence type="ECO:0000256" key="7">
    <source>
        <dbReference type="SAM" id="Phobius"/>
    </source>
</evidence>
<keyword evidence="4 10" id="KW-0067">ATP-binding</keyword>
<dbReference type="InterPro" id="IPR017871">
    <property type="entry name" value="ABC_transporter-like_CS"/>
</dbReference>
<dbReference type="InterPro" id="IPR003593">
    <property type="entry name" value="AAA+_ATPase"/>
</dbReference>
<dbReference type="SMART" id="SM00382">
    <property type="entry name" value="AAA"/>
    <property type="match status" value="1"/>
</dbReference>
<feature type="transmembrane region" description="Helical" evidence="7">
    <location>
        <begin position="67"/>
        <end position="87"/>
    </location>
</feature>
<proteinExistence type="predicted"/>
<comment type="subcellular location">
    <subcellularLocation>
        <location evidence="1">Cell membrane</location>
        <topology evidence="1">Multi-pass membrane protein</topology>
    </subcellularLocation>
</comment>
<dbReference type="InterPro" id="IPR039421">
    <property type="entry name" value="Type_1_exporter"/>
</dbReference>
<organism evidence="10 11">
    <name type="scientific">Olivibacter ginsenosidimutans</name>
    <dbReference type="NCBI Taxonomy" id="1176537"/>
    <lineage>
        <taxon>Bacteria</taxon>
        <taxon>Pseudomonadati</taxon>
        <taxon>Bacteroidota</taxon>
        <taxon>Sphingobacteriia</taxon>
        <taxon>Sphingobacteriales</taxon>
        <taxon>Sphingobacteriaceae</taxon>
        <taxon>Olivibacter</taxon>
    </lineage>
</organism>
<dbReference type="EMBL" id="BAABIQ010000003">
    <property type="protein sequence ID" value="GAA4781328.1"/>
    <property type="molecule type" value="Genomic_DNA"/>
</dbReference>
<evidence type="ECO:0000259" key="9">
    <source>
        <dbReference type="PROSITE" id="PS50929"/>
    </source>
</evidence>
<dbReference type="CDD" id="cd18544">
    <property type="entry name" value="ABC_6TM_TmrA_like"/>
    <property type="match status" value="1"/>
</dbReference>
<evidence type="ECO:0000256" key="2">
    <source>
        <dbReference type="ARBA" id="ARBA00022692"/>
    </source>
</evidence>
<evidence type="ECO:0000313" key="11">
    <source>
        <dbReference type="Proteomes" id="UP001501411"/>
    </source>
</evidence>
<dbReference type="Gene3D" id="1.20.1560.10">
    <property type="entry name" value="ABC transporter type 1, transmembrane domain"/>
    <property type="match status" value="1"/>
</dbReference>
<dbReference type="Proteomes" id="UP001501411">
    <property type="component" value="Unassembled WGS sequence"/>
</dbReference>
<dbReference type="InterPro" id="IPR027417">
    <property type="entry name" value="P-loop_NTPase"/>
</dbReference>
<reference evidence="11" key="1">
    <citation type="journal article" date="2019" name="Int. J. Syst. Evol. Microbiol.">
        <title>The Global Catalogue of Microorganisms (GCM) 10K type strain sequencing project: providing services to taxonomists for standard genome sequencing and annotation.</title>
        <authorList>
            <consortium name="The Broad Institute Genomics Platform"/>
            <consortium name="The Broad Institute Genome Sequencing Center for Infectious Disease"/>
            <person name="Wu L."/>
            <person name="Ma J."/>
        </authorList>
    </citation>
    <scope>NUCLEOTIDE SEQUENCE [LARGE SCALE GENOMIC DNA]</scope>
    <source>
        <strain evidence="11">JCM 18200</strain>
    </source>
</reference>
<evidence type="ECO:0000256" key="4">
    <source>
        <dbReference type="ARBA" id="ARBA00022840"/>
    </source>
</evidence>
<dbReference type="CDD" id="cd03254">
    <property type="entry name" value="ABCC_Glucan_exporter_like"/>
    <property type="match status" value="1"/>
</dbReference>
<feature type="transmembrane region" description="Helical" evidence="7">
    <location>
        <begin position="249"/>
        <end position="272"/>
    </location>
</feature>
<dbReference type="PANTHER" id="PTHR43394:SF1">
    <property type="entry name" value="ATP-BINDING CASSETTE SUB-FAMILY B MEMBER 10, MITOCHONDRIAL"/>
    <property type="match status" value="1"/>
</dbReference>
<dbReference type="InterPro" id="IPR036640">
    <property type="entry name" value="ABC1_TM_sf"/>
</dbReference>
<dbReference type="Pfam" id="PF00664">
    <property type="entry name" value="ABC_membrane"/>
    <property type="match status" value="1"/>
</dbReference>
<keyword evidence="11" id="KW-1185">Reference proteome</keyword>
<protein>
    <submittedName>
        <fullName evidence="10">ABC transporter ATP-binding protein</fullName>
    </submittedName>
</protein>
<keyword evidence="5 7" id="KW-1133">Transmembrane helix</keyword>
<evidence type="ECO:0000256" key="5">
    <source>
        <dbReference type="ARBA" id="ARBA00022989"/>
    </source>
</evidence>
<gene>
    <name evidence="10" type="ORF">GCM10023231_05990</name>
</gene>
<dbReference type="Gene3D" id="3.40.50.300">
    <property type="entry name" value="P-loop containing nucleotide triphosphate hydrolases"/>
    <property type="match status" value="1"/>
</dbReference>
<dbReference type="PROSITE" id="PS50893">
    <property type="entry name" value="ABC_TRANSPORTER_2"/>
    <property type="match status" value="1"/>
</dbReference>
<dbReference type="PROSITE" id="PS00211">
    <property type="entry name" value="ABC_TRANSPORTER_1"/>
    <property type="match status" value="1"/>
</dbReference>
<dbReference type="GO" id="GO:0005524">
    <property type="term" value="F:ATP binding"/>
    <property type="evidence" value="ECO:0007669"/>
    <property type="project" value="UniProtKB-KW"/>
</dbReference>
<dbReference type="InterPro" id="IPR011527">
    <property type="entry name" value="ABC1_TM_dom"/>
</dbReference>
<keyword evidence="3" id="KW-0547">Nucleotide-binding</keyword>
<evidence type="ECO:0000256" key="1">
    <source>
        <dbReference type="ARBA" id="ARBA00004651"/>
    </source>
</evidence>
<feature type="transmembrane region" description="Helical" evidence="7">
    <location>
        <begin position="170"/>
        <end position="188"/>
    </location>
</feature>
<evidence type="ECO:0000256" key="3">
    <source>
        <dbReference type="ARBA" id="ARBA00022741"/>
    </source>
</evidence>
<feature type="domain" description="ABC transmembrane type-1" evidence="9">
    <location>
        <begin position="31"/>
        <end position="313"/>
    </location>
</feature>
<feature type="transmembrane region" description="Helical" evidence="7">
    <location>
        <begin position="26"/>
        <end position="47"/>
    </location>
</feature>
<accession>A0ABP9AHX4</accession>
<keyword evidence="2 7" id="KW-0812">Transmembrane</keyword>
<name>A0ABP9AHX4_9SPHI</name>
<dbReference type="SUPFAM" id="SSF90123">
    <property type="entry name" value="ABC transporter transmembrane region"/>
    <property type="match status" value="1"/>
</dbReference>
<keyword evidence="6 7" id="KW-0472">Membrane</keyword>
<dbReference type="PANTHER" id="PTHR43394">
    <property type="entry name" value="ATP-DEPENDENT PERMEASE MDL1, MITOCHONDRIAL"/>
    <property type="match status" value="1"/>
</dbReference>
<feature type="transmembrane region" description="Helical" evidence="7">
    <location>
        <begin position="278"/>
        <end position="298"/>
    </location>
</feature>
<dbReference type="InterPro" id="IPR003439">
    <property type="entry name" value="ABC_transporter-like_ATP-bd"/>
</dbReference>
<evidence type="ECO:0000259" key="8">
    <source>
        <dbReference type="PROSITE" id="PS50893"/>
    </source>
</evidence>
<comment type="caution">
    <text evidence="10">The sequence shown here is derived from an EMBL/GenBank/DDBJ whole genome shotgun (WGS) entry which is preliminary data.</text>
</comment>
<sequence length="587" mass="66864">MRETKVTGKTYDIQLLRRLGAYLKPYRAYFIWSVVLTIVIAATAPLLPLLVEYTLDHFILKGDYSGLTLLTLLMLGLLLFQTLVRYYHTLLTNTLGQSVICDLRTQIFAHITDLRLKYFDHTPIGRLITRTVSDLETIADIFSEGLIQIIGDILQLIVIIAVMFYTDWRLTLIVLIPMPIMVIATYFFKEAMKSAFQDVRYWVANLNTFLQEHISGMSVIQYFAREKQEMDKFKAINAEHRDANIRSNWYFSIFFPVIEIIMAIALGLLVWYGAKSILSERISAGVVVAFIMYINMIFRPIRELVDKFNTLQMGMVGAERIFSVLDTDERTPNKGILKPNHIHGAIVFDHVWFAYNEEHWVLKDISFEVKPGETLALVGATGAGKSSIISILSRFYEINNGTIKLDGIDIRQYELSFLRKTIGTVLQDVFLFSDSVANNINLHNPSITREAIVEAAKKVGAHEFIERLPGSYDYEVKERGATLSAGQAQLLSFIRALVHDPKILILDEATSAVDTETELLIQAAIDTLMKDRTSIVIAHRLSTIQKADRIIVLDHGEIKEIGNHQELLRLNGYYKRLYDLQFHSASI</sequence>
<evidence type="ECO:0000256" key="6">
    <source>
        <dbReference type="ARBA" id="ARBA00023136"/>
    </source>
</evidence>
<evidence type="ECO:0000313" key="10">
    <source>
        <dbReference type="EMBL" id="GAA4781328.1"/>
    </source>
</evidence>
<dbReference type="SUPFAM" id="SSF52540">
    <property type="entry name" value="P-loop containing nucleoside triphosphate hydrolases"/>
    <property type="match status" value="1"/>
</dbReference>
<feature type="transmembrane region" description="Helical" evidence="7">
    <location>
        <begin position="145"/>
        <end position="164"/>
    </location>
</feature>
<dbReference type="Pfam" id="PF00005">
    <property type="entry name" value="ABC_tran"/>
    <property type="match status" value="1"/>
</dbReference>
<dbReference type="PROSITE" id="PS50929">
    <property type="entry name" value="ABC_TM1F"/>
    <property type="match status" value="1"/>
</dbReference>
<dbReference type="RefSeq" id="WP_345230214.1">
    <property type="nucleotide sequence ID" value="NZ_BAABIQ010000003.1"/>
</dbReference>